<sequence length="112" mass="12993">MPAEGARENHVPFVEERWTLTVTFDLMEDQDKSDQGEYRGVDEAFRFARYAATLSGGLWEEVREMMKWPKGSRTVTVTSDVLDYLCTLQTWVTYHTIPRQMKLVRNDGSRGV</sequence>
<proteinExistence type="predicted"/>
<reference evidence="1" key="1">
    <citation type="submission" date="2021-03" db="EMBL/GenBank/DDBJ databases">
        <authorList>
            <person name="Alqahtani R."/>
            <person name="Behailu E."/>
            <person name="Cappabianca D.W."/>
            <person name="Csanadi-Schwartz K.M."/>
            <person name="Dalal A.S."/>
            <person name="Fahim M.S."/>
            <person name="Franklin J.M."/>
            <person name="Gluckman M.H."/>
            <person name="Levine C.J."/>
            <person name="Martin N."/>
            <person name="Milza N."/>
            <person name="Najmabadi R."/>
            <person name="Newman A.M."/>
            <person name="Pajunar M."/>
            <person name="Qalawee I."/>
            <person name="Rizvi A."/>
            <person name="Samuel A."/>
            <person name="Smith A."/>
            <person name="Swann F.E."/>
            <person name="Sweeney P."/>
            <person name="Torres N.R."/>
            <person name="Ventrone L."/>
            <person name="Ventura L."/>
            <person name="Wroe M."/>
            <person name="Acquaye N.A."/>
            <person name="Agnes T.J."/>
            <person name="Ahmed A."/>
            <person name="Ahmed S."/>
            <person name="Amodu B.A."/>
            <person name="Arefeayne N.F."/>
            <person name="Asamoah-Frimpong E.A."/>
            <person name="Attaran A."/>
            <person name="Barragan J.M."/>
            <person name="Baumgarten L.N."/>
            <person name="Berhane B."/>
            <person name="Beyene A."/>
            <person name="Bhattarai B."/>
            <person name="Biondokin D.V."/>
            <person name="Boone B.K."/>
            <person name="Burney S.Z."/>
            <person name="Cayanan J.-R.T."/>
            <person name="Cesta G."/>
            <person name="Chang J."/>
            <person name="Chavez J."/>
            <person name="Chorbajian C."/>
            <person name="Christian S."/>
            <person name="Corns J.R."/>
            <person name="Corns N.R."/>
            <person name="Cowan J.T."/>
            <person name="Coyne C."/>
            <person name="Dadzie B."/>
            <person name="Datu D.-L.V."/>
            <person name="Deng B.C."/>
            <person name="Der L."/>
            <person name="Dickerson K."/>
            <person name="Dozier E."/>
            <person name="Egbunine A.O."/>
            <person name="Farooq M."/>
            <person name="Fonge A.E."/>
            <person name="Ghomsi-Nono M.P."/>
            <person name="Giampietro H."/>
            <person name="Gunnison R.P."/>
            <person name="Han S.H."/>
            <person name="Hennigan A.J."/>
            <person name="Hong A.N."/>
            <person name="Ijomor E.C."/>
            <person name="Jalali A."/>
            <person name="Jamil T.Z."/>
            <person name="Jenkins C.R."/>
            <person name="Joseph M.A."/>
            <person name="Jowanowitch O.J."/>
            <person name="Kang D."/>
            <person name="Khan A."/>
            <person name="Khan Z.K."/>
            <person name="Kiewe T."/>
            <person name="Kjerulf A.B."/>
            <person name="Kolosey V."/>
            <person name="Kurup M."/>
            <person name="Lee V.H."/>
            <person name="Llontop-Maldonado V."/>
            <person name="Long P."/>
            <person name="Lu N."/>
            <person name="Majekodunmi A."/>
            <person name="Malik H.W."/>
            <person name="Marcellino S.C."/>
            <person name="Martinez L.A."/>
            <person name="Meher F.N."/>
            <person name="Michelin M.A."/>
            <person name="Mitchell K.G."/>
            <person name="Mullens W.J."/>
            <person name="Nwakama C."/>
            <person name="Nwosu F.T."/>
            <person name="Oboh E.C."/>
            <person name="Odujinrin O."/>
            <person name="Ogunsan O."/>
            <person name="O'Neill K."/>
            <person name="Oxlaj J.A."/>
            <person name="Patel A.K."/>
            <person name="Patel B.R."/>
            <person name="Pham Q."/>
            <person name="Porter J."/>
            <person name="Portes J."/>
            <person name="Prokopenko A."/>
            <person name="Quraishi M."/>
            <person name="Qureshi M.-A."/>
            <person name="Rivera A."/>
            <person name="Rubalsky V."/>
            <person name="Saikali Y."/>
            <person name="Saqaf K."/>
            <person name="Saroya S.R."/>
            <person name="Seas A."/>
            <person name="Shadrick R.E."/>
            <person name="Sharda N."/>
            <person name="Sigindere M.T."/>
            <person name="Simbi V.G."/>
            <person name="Thuzar C."/>
            <person name="Tran K."/>
            <person name="Tran V.D."/>
            <person name="Trang W."/>
            <person name="Vaishnav N."/>
            <person name="Vuong K."/>
            <person name="Walker C."/>
            <person name="Wallace S.A."/>
            <person name="Warfield J.C."/>
            <person name="Wikina T."/>
            <person name="Wobbeking F.T."/>
            <person name="Worrent L.D."/>
            <person name="Yan T."/>
            <person name="Zehra A."/>
            <person name="Avazpour P."/>
            <person name="Kim F.M."/>
            <person name="Mason K."/>
            <person name="Nguyen D.A."/>
            <person name="Pettit S.M."/>
            <person name="Zhou O.J."/>
            <person name="Brissett D.L."/>
            <person name="Gualtieri C."/>
            <person name="Hufford T.M."/>
            <person name="Ko J.M."/>
            <person name="Novak J.K."/>
            <person name="Smith Z.M."/>
            <person name="Mayer-Bacon C."/>
            <person name="Erill I."/>
            <person name="Caruso S.M."/>
            <person name="Garlena R.A."/>
            <person name="Russell D.A."/>
            <person name="Pope W.H."/>
            <person name="Jacobs-Sera D."/>
            <person name="Hatfull G.F."/>
        </authorList>
    </citation>
    <scope>NUCLEOTIDE SEQUENCE</scope>
</reference>
<keyword evidence="2" id="KW-1185">Reference proteome</keyword>
<dbReference type="Proteomes" id="UP000683386">
    <property type="component" value="Segment"/>
</dbReference>
<gene>
    <name evidence="1" type="primary">55</name>
    <name evidence="1" type="ORF">SEA_KIMJONGPHILL_55</name>
</gene>
<dbReference type="RefSeq" id="YP_010655661.1">
    <property type="nucleotide sequence ID" value="NC_070830.1"/>
</dbReference>
<dbReference type="GeneID" id="77931527"/>
<evidence type="ECO:0000313" key="1">
    <source>
        <dbReference type="EMBL" id="QWT29836.1"/>
    </source>
</evidence>
<evidence type="ECO:0000313" key="2">
    <source>
        <dbReference type="Proteomes" id="UP000683386"/>
    </source>
</evidence>
<accession>A0A8F2E6S9</accession>
<dbReference type="EMBL" id="MW822144">
    <property type="protein sequence ID" value="QWT29836.1"/>
    <property type="molecule type" value="Genomic_DNA"/>
</dbReference>
<name>A0A8F2E6S9_9CAUD</name>
<dbReference type="KEGG" id="vg:77931527"/>
<organism evidence="1 2">
    <name type="scientific">Streptomyces phage KimJongPhill</name>
    <dbReference type="NCBI Taxonomy" id="2848886"/>
    <lineage>
        <taxon>Viruses</taxon>
        <taxon>Duplodnaviria</taxon>
        <taxon>Heunggongvirae</taxon>
        <taxon>Uroviricota</taxon>
        <taxon>Caudoviricetes</taxon>
        <taxon>Zukovirus</taxon>
        <taxon>Zukovirus phill</taxon>
    </lineage>
</organism>
<protein>
    <submittedName>
        <fullName evidence="1">Uncharacterized protein</fullName>
    </submittedName>
</protein>